<gene>
    <name evidence="2" type="primary">TEKTIP1</name>
</gene>
<accession>A0A667FSD3</accession>
<reference evidence="2" key="2">
    <citation type="submission" date="2025-09" db="UniProtKB">
        <authorList>
            <consortium name="Ensembl"/>
        </authorList>
    </citation>
    <scope>IDENTIFICATION</scope>
</reference>
<keyword evidence="3" id="KW-1185">Reference proteome</keyword>
<feature type="region of interest" description="Disordered" evidence="1">
    <location>
        <begin position="91"/>
        <end position="140"/>
    </location>
</feature>
<feature type="region of interest" description="Disordered" evidence="1">
    <location>
        <begin position="289"/>
        <end position="319"/>
    </location>
</feature>
<evidence type="ECO:0000313" key="2">
    <source>
        <dbReference type="Ensembl" id="ENSLCNP00005005066.1"/>
    </source>
</evidence>
<evidence type="ECO:0000256" key="1">
    <source>
        <dbReference type="SAM" id="MobiDB-lite"/>
    </source>
</evidence>
<name>A0A667FSD3_LYNCA</name>
<dbReference type="Ensembl" id="ENSLCNT00005005719.1">
    <property type="protein sequence ID" value="ENSLCNP00005005066.1"/>
    <property type="gene ID" value="ENSLCNG00005003396.1"/>
</dbReference>
<dbReference type="Proteomes" id="UP000472241">
    <property type="component" value="Unplaced"/>
</dbReference>
<reference evidence="2" key="1">
    <citation type="submission" date="2025-08" db="UniProtKB">
        <authorList>
            <consortium name="Ensembl"/>
        </authorList>
    </citation>
    <scope>IDENTIFICATION</scope>
</reference>
<dbReference type="Pfam" id="PF15041">
    <property type="entry name" value="TKTI1"/>
    <property type="match status" value="2"/>
</dbReference>
<proteinExistence type="predicted"/>
<dbReference type="InterPro" id="IPR029203">
    <property type="entry name" value="TKTI1"/>
</dbReference>
<dbReference type="PANTHER" id="PTHR31254:SF1">
    <property type="entry name" value="TEKTIN BUNDLE-INTERACTING PROTEIN 1"/>
    <property type="match status" value="1"/>
</dbReference>
<dbReference type="AlphaFoldDB" id="A0A667FSD3"/>
<protein>
    <submittedName>
        <fullName evidence="2">Uncharacterized protein</fullName>
    </submittedName>
</protein>
<dbReference type="PANTHER" id="PTHR31254">
    <property type="entry name" value="HYPOTHETICAL PROTEIN LOC690617"/>
    <property type="match status" value="1"/>
</dbReference>
<organism evidence="2 3">
    <name type="scientific">Lynx canadensis</name>
    <name type="common">Canada lynx</name>
    <name type="synonym">Felis canadensis</name>
    <dbReference type="NCBI Taxonomy" id="61383"/>
    <lineage>
        <taxon>Eukaryota</taxon>
        <taxon>Metazoa</taxon>
        <taxon>Chordata</taxon>
        <taxon>Craniata</taxon>
        <taxon>Vertebrata</taxon>
        <taxon>Euteleostomi</taxon>
        <taxon>Mammalia</taxon>
        <taxon>Eutheria</taxon>
        <taxon>Laurasiatheria</taxon>
        <taxon>Carnivora</taxon>
        <taxon>Feliformia</taxon>
        <taxon>Felidae</taxon>
        <taxon>Felinae</taxon>
        <taxon>Lynx</taxon>
    </lineage>
</organism>
<evidence type="ECO:0000313" key="3">
    <source>
        <dbReference type="Proteomes" id="UP000472241"/>
    </source>
</evidence>
<feature type="compositionally biased region" description="Pro residues" evidence="1">
    <location>
        <begin position="410"/>
        <end position="419"/>
    </location>
</feature>
<sequence>KSLLPAALRALPRAAQRLRAPARRVCAGRSGCRGFCSSKCVRLRQLWRFFFVFNGTTLRLSSLHPGLRFLHRPVLPQGLCISTWSLVLRPPQGSRPNAQPRTGSGPRGRPEQVLPLSPPPASPGRKESRKSKKFSEGARRLERRGPRRVGLLLCQAWGGGGGCPGPCALDAGDAWQGVKRPIPEPAEARGEGRGGHRLSLLLPALNPLSDDCLSLEGPRWTPAIKQATRWKYTPLGRDAAGQLWSTGLTTSDPREAWYTFPRAPDSPYREAHGHWHRCHSCRERSMPSGECSARSCPATGPAPQGRARPEMTSSPPHTTACTQHLRETAWYDPVLPAQSRNPGTRWGSTLWRDRLIRGKEYVVNRHQYRVEPPWRSDHVPYLSVPRRPCYTTQSYPRWSPEPYRPSTNQRPPPAHLPVC</sequence>
<feature type="region of interest" description="Disordered" evidence="1">
    <location>
        <begin position="398"/>
        <end position="419"/>
    </location>
</feature>